<comment type="similarity">
    <text evidence="1">Belongs to the short-chain dehydrogenases/reductases (SDR) family.</text>
</comment>
<name>A0ABM9K0U3_9RALS</name>
<dbReference type="PANTHER" id="PTHR42879">
    <property type="entry name" value="3-OXOACYL-(ACYL-CARRIER-PROTEIN) REDUCTASE"/>
    <property type="match status" value="1"/>
</dbReference>
<sequence>MSRRVLVTSASRGIGRAIAYQLASDGFNVSVHCRSGRKEAEAVVAEIQAHGGTAHVL</sequence>
<reference evidence="2 3" key="1">
    <citation type="submission" date="2023-07" db="EMBL/GenBank/DDBJ databases">
        <authorList>
            <person name="Peeters C."/>
        </authorList>
    </citation>
    <scope>NUCLEOTIDE SEQUENCE [LARGE SCALE GENOMIC DNA]</scope>
    <source>
        <strain evidence="2 3">LMG 18101</strain>
    </source>
</reference>
<organism evidence="2 3">
    <name type="scientific">Ralstonia flaminis</name>
    <dbReference type="NCBI Taxonomy" id="3058597"/>
    <lineage>
        <taxon>Bacteria</taxon>
        <taxon>Pseudomonadati</taxon>
        <taxon>Pseudomonadota</taxon>
        <taxon>Betaproteobacteria</taxon>
        <taxon>Burkholderiales</taxon>
        <taxon>Burkholderiaceae</taxon>
        <taxon>Ralstonia</taxon>
    </lineage>
</organism>
<proteinExistence type="inferred from homology"/>
<dbReference type="EC" id="1.1.1.100" evidence="2"/>
<dbReference type="EMBL" id="CATZLL010000002">
    <property type="protein sequence ID" value="CAJ0809453.1"/>
    <property type="molecule type" value="Genomic_DNA"/>
</dbReference>
<dbReference type="PANTHER" id="PTHR42879:SF2">
    <property type="entry name" value="3-OXOACYL-[ACYL-CARRIER-PROTEIN] REDUCTASE FABG"/>
    <property type="match status" value="1"/>
</dbReference>
<dbReference type="InterPro" id="IPR036291">
    <property type="entry name" value="NAD(P)-bd_dom_sf"/>
</dbReference>
<accession>A0ABM9K0U3</accession>
<evidence type="ECO:0000313" key="3">
    <source>
        <dbReference type="Proteomes" id="UP001189757"/>
    </source>
</evidence>
<dbReference type="InterPro" id="IPR002347">
    <property type="entry name" value="SDR_fam"/>
</dbReference>
<keyword evidence="3" id="KW-1185">Reference proteome</keyword>
<gene>
    <name evidence="2" type="primary">fabG_2</name>
    <name evidence="2" type="ORF">LMG18101_00583</name>
</gene>
<dbReference type="InterPro" id="IPR050259">
    <property type="entry name" value="SDR"/>
</dbReference>
<protein>
    <submittedName>
        <fullName evidence="2">3-oxoacyl-[acyl-carrier-protein] reductase FabG</fullName>
        <ecNumber evidence="2">1.1.1.100</ecNumber>
    </submittedName>
</protein>
<dbReference type="SUPFAM" id="SSF51735">
    <property type="entry name" value="NAD(P)-binding Rossmann-fold domains"/>
    <property type="match status" value="1"/>
</dbReference>
<dbReference type="Gene3D" id="3.40.50.720">
    <property type="entry name" value="NAD(P)-binding Rossmann-like Domain"/>
    <property type="match status" value="1"/>
</dbReference>
<evidence type="ECO:0000256" key="1">
    <source>
        <dbReference type="ARBA" id="ARBA00006484"/>
    </source>
</evidence>
<dbReference type="Pfam" id="PF00106">
    <property type="entry name" value="adh_short"/>
    <property type="match status" value="1"/>
</dbReference>
<keyword evidence="2" id="KW-0560">Oxidoreductase</keyword>
<comment type="caution">
    <text evidence="2">The sequence shown here is derived from an EMBL/GenBank/DDBJ whole genome shotgun (WGS) entry which is preliminary data.</text>
</comment>
<evidence type="ECO:0000313" key="2">
    <source>
        <dbReference type="EMBL" id="CAJ0809453.1"/>
    </source>
</evidence>
<dbReference type="GO" id="GO:0004316">
    <property type="term" value="F:3-oxoacyl-[acyl-carrier-protein] reductase (NADPH) activity"/>
    <property type="evidence" value="ECO:0007669"/>
    <property type="project" value="UniProtKB-EC"/>
</dbReference>
<dbReference type="Proteomes" id="UP001189757">
    <property type="component" value="Unassembled WGS sequence"/>
</dbReference>